<organism evidence="2 3">
    <name type="scientific">Dissostichus eleginoides</name>
    <name type="common">Patagonian toothfish</name>
    <name type="synonym">Dissostichus amissus</name>
    <dbReference type="NCBI Taxonomy" id="100907"/>
    <lineage>
        <taxon>Eukaryota</taxon>
        <taxon>Metazoa</taxon>
        <taxon>Chordata</taxon>
        <taxon>Craniata</taxon>
        <taxon>Vertebrata</taxon>
        <taxon>Euteleostomi</taxon>
        <taxon>Actinopterygii</taxon>
        <taxon>Neopterygii</taxon>
        <taxon>Teleostei</taxon>
        <taxon>Neoteleostei</taxon>
        <taxon>Acanthomorphata</taxon>
        <taxon>Eupercaria</taxon>
        <taxon>Perciformes</taxon>
        <taxon>Notothenioidei</taxon>
        <taxon>Nototheniidae</taxon>
        <taxon>Dissostichus</taxon>
    </lineage>
</organism>
<dbReference type="GO" id="GO:0016301">
    <property type="term" value="F:kinase activity"/>
    <property type="evidence" value="ECO:0007669"/>
    <property type="project" value="UniProtKB-KW"/>
</dbReference>
<sequence>MDWEKSSNCSRVNSSTPASSSSPPMPDSSPTSSSSLLELLSSFIFRRPVFSPIFFWSGPPVRPEAHLYPPLLCRGAGRLLRQPPPALPHLAQQEKTQHHKLPHQQPGTGRPCHVHLLRPPDCILRF</sequence>
<proteinExistence type="predicted"/>
<name>A0AAD9F9D7_DISEL</name>
<protein>
    <submittedName>
        <fullName evidence="2">Serine/threonine-protein kinase PLK4</fullName>
    </submittedName>
</protein>
<dbReference type="AlphaFoldDB" id="A0AAD9F9D7"/>
<feature type="region of interest" description="Disordered" evidence="1">
    <location>
        <begin position="1"/>
        <end position="34"/>
    </location>
</feature>
<keyword evidence="2" id="KW-0808">Transferase</keyword>
<feature type="compositionally biased region" description="Low complexity" evidence="1">
    <location>
        <begin position="14"/>
        <end position="34"/>
    </location>
</feature>
<evidence type="ECO:0000313" key="3">
    <source>
        <dbReference type="Proteomes" id="UP001228049"/>
    </source>
</evidence>
<keyword evidence="3" id="KW-1185">Reference proteome</keyword>
<reference evidence="2" key="1">
    <citation type="submission" date="2023-04" db="EMBL/GenBank/DDBJ databases">
        <title>Chromosome-level genome of Chaenocephalus aceratus.</title>
        <authorList>
            <person name="Park H."/>
        </authorList>
    </citation>
    <scope>NUCLEOTIDE SEQUENCE</scope>
    <source>
        <strain evidence="2">DE</strain>
        <tissue evidence="2">Muscle</tissue>
    </source>
</reference>
<dbReference type="Proteomes" id="UP001228049">
    <property type="component" value="Unassembled WGS sequence"/>
</dbReference>
<evidence type="ECO:0000256" key="1">
    <source>
        <dbReference type="SAM" id="MobiDB-lite"/>
    </source>
</evidence>
<gene>
    <name evidence="2" type="ORF">KUDE01_019453</name>
</gene>
<feature type="compositionally biased region" description="Polar residues" evidence="1">
    <location>
        <begin position="1"/>
        <end position="13"/>
    </location>
</feature>
<evidence type="ECO:0000313" key="2">
    <source>
        <dbReference type="EMBL" id="KAK1893992.1"/>
    </source>
</evidence>
<keyword evidence="2" id="KW-0418">Kinase</keyword>
<accession>A0AAD9F9D7</accession>
<dbReference type="EMBL" id="JASDAP010000011">
    <property type="protein sequence ID" value="KAK1893992.1"/>
    <property type="molecule type" value="Genomic_DNA"/>
</dbReference>
<comment type="caution">
    <text evidence="2">The sequence shown here is derived from an EMBL/GenBank/DDBJ whole genome shotgun (WGS) entry which is preliminary data.</text>
</comment>